<accession>A0ABQ7NMB3</accession>
<protein>
    <submittedName>
        <fullName evidence="2">Uncharacterized protein</fullName>
    </submittedName>
</protein>
<evidence type="ECO:0000313" key="3">
    <source>
        <dbReference type="Proteomes" id="UP000823674"/>
    </source>
</evidence>
<keyword evidence="3" id="KW-1185">Reference proteome</keyword>
<gene>
    <name evidence="2" type="primary">A02g512160.1_BraROA</name>
    <name evidence="2" type="ORF">IGI04_008329</name>
</gene>
<sequence>MVKYNHNGIYRNATRIESFRLVSPLLLIVTATFLLPPHPKTLGFSTLRVSPSLSKLRGHPLISRFRYLIFDLTLLSSPRSLSS</sequence>
<keyword evidence="1" id="KW-1133">Transmembrane helix</keyword>
<keyword evidence="1" id="KW-0812">Transmembrane</keyword>
<evidence type="ECO:0000313" key="2">
    <source>
        <dbReference type="EMBL" id="KAG5412010.1"/>
    </source>
</evidence>
<reference evidence="2 3" key="1">
    <citation type="submission" date="2021-03" db="EMBL/GenBank/DDBJ databases">
        <authorList>
            <person name="King G.J."/>
            <person name="Bancroft I."/>
            <person name="Baten A."/>
            <person name="Bloomfield J."/>
            <person name="Borpatragohain P."/>
            <person name="He Z."/>
            <person name="Irish N."/>
            <person name="Irwin J."/>
            <person name="Liu K."/>
            <person name="Mauleon R.P."/>
            <person name="Moore J."/>
            <person name="Morris R."/>
            <person name="Ostergaard L."/>
            <person name="Wang B."/>
            <person name="Wells R."/>
        </authorList>
    </citation>
    <scope>NUCLEOTIDE SEQUENCE [LARGE SCALE GENOMIC DNA]</scope>
    <source>
        <strain evidence="2">R-o-18</strain>
        <tissue evidence="2">Leaf</tissue>
    </source>
</reference>
<comment type="caution">
    <text evidence="2">The sequence shown here is derived from an EMBL/GenBank/DDBJ whole genome shotgun (WGS) entry which is preliminary data.</text>
</comment>
<keyword evidence="1" id="KW-0472">Membrane</keyword>
<dbReference type="Proteomes" id="UP000823674">
    <property type="component" value="Chromosome A02"/>
</dbReference>
<evidence type="ECO:0000256" key="1">
    <source>
        <dbReference type="SAM" id="Phobius"/>
    </source>
</evidence>
<dbReference type="EMBL" id="JADBGQ010000002">
    <property type="protein sequence ID" value="KAG5412010.1"/>
    <property type="molecule type" value="Genomic_DNA"/>
</dbReference>
<feature type="transmembrane region" description="Helical" evidence="1">
    <location>
        <begin position="21"/>
        <end position="38"/>
    </location>
</feature>
<organism evidence="2 3">
    <name type="scientific">Brassica rapa subsp. trilocularis</name>
    <dbReference type="NCBI Taxonomy" id="1813537"/>
    <lineage>
        <taxon>Eukaryota</taxon>
        <taxon>Viridiplantae</taxon>
        <taxon>Streptophyta</taxon>
        <taxon>Embryophyta</taxon>
        <taxon>Tracheophyta</taxon>
        <taxon>Spermatophyta</taxon>
        <taxon>Magnoliopsida</taxon>
        <taxon>eudicotyledons</taxon>
        <taxon>Gunneridae</taxon>
        <taxon>Pentapetalae</taxon>
        <taxon>rosids</taxon>
        <taxon>malvids</taxon>
        <taxon>Brassicales</taxon>
        <taxon>Brassicaceae</taxon>
        <taxon>Brassiceae</taxon>
        <taxon>Brassica</taxon>
    </lineage>
</organism>
<proteinExistence type="predicted"/>
<name>A0ABQ7NMB3_BRACM</name>